<dbReference type="WBParaSite" id="ECPE_0000471001-mRNA-1">
    <property type="protein sequence ID" value="ECPE_0000471001-mRNA-1"/>
    <property type="gene ID" value="ECPE_0000471001"/>
</dbReference>
<dbReference type="Proteomes" id="UP000272942">
    <property type="component" value="Unassembled WGS sequence"/>
</dbReference>
<feature type="region of interest" description="Disordered" evidence="1">
    <location>
        <begin position="66"/>
        <end position="111"/>
    </location>
</feature>
<proteinExistence type="predicted"/>
<protein>
    <submittedName>
        <fullName evidence="2 4">Uncharacterized protein</fullName>
    </submittedName>
</protein>
<gene>
    <name evidence="2" type="ORF">ECPE_LOCUS4698</name>
</gene>
<name>A0A183ACL3_9TREM</name>
<evidence type="ECO:0000313" key="3">
    <source>
        <dbReference type="Proteomes" id="UP000272942"/>
    </source>
</evidence>
<dbReference type="EMBL" id="UZAN01041560">
    <property type="protein sequence ID" value="VDP73410.1"/>
    <property type="molecule type" value="Genomic_DNA"/>
</dbReference>
<reference evidence="4" key="1">
    <citation type="submission" date="2016-06" db="UniProtKB">
        <authorList>
            <consortium name="WormBaseParasite"/>
        </authorList>
    </citation>
    <scope>IDENTIFICATION</scope>
</reference>
<keyword evidence="3" id="KW-1185">Reference proteome</keyword>
<organism evidence="4">
    <name type="scientific">Echinostoma caproni</name>
    <dbReference type="NCBI Taxonomy" id="27848"/>
    <lineage>
        <taxon>Eukaryota</taxon>
        <taxon>Metazoa</taxon>
        <taxon>Spiralia</taxon>
        <taxon>Lophotrochozoa</taxon>
        <taxon>Platyhelminthes</taxon>
        <taxon>Trematoda</taxon>
        <taxon>Digenea</taxon>
        <taxon>Plagiorchiida</taxon>
        <taxon>Echinostomata</taxon>
        <taxon>Echinostomatoidea</taxon>
        <taxon>Echinostomatidae</taxon>
        <taxon>Echinostoma</taxon>
    </lineage>
</organism>
<evidence type="ECO:0000256" key="1">
    <source>
        <dbReference type="SAM" id="MobiDB-lite"/>
    </source>
</evidence>
<dbReference type="OrthoDB" id="6269908at2759"/>
<evidence type="ECO:0000313" key="2">
    <source>
        <dbReference type="EMBL" id="VDP73410.1"/>
    </source>
</evidence>
<feature type="compositionally biased region" description="Acidic residues" evidence="1">
    <location>
        <begin position="70"/>
        <end position="102"/>
    </location>
</feature>
<dbReference type="AlphaFoldDB" id="A0A183ACL3"/>
<sequence length="111" mass="12591">MKKEKRKLWCEQLLNTSYLLPRIKLKLFGSTMTGKTQLTNSLRAGLLSAFLRKKLNSVGELTGFTVEQKYDDDDDDASDDDDDDDDDDDQNDYQDDDEDSDGDGSCQHGRS</sequence>
<accession>A0A183ACL3</accession>
<reference evidence="2 3" key="2">
    <citation type="submission" date="2018-11" db="EMBL/GenBank/DDBJ databases">
        <authorList>
            <consortium name="Pathogen Informatics"/>
        </authorList>
    </citation>
    <scope>NUCLEOTIDE SEQUENCE [LARGE SCALE GENOMIC DNA]</scope>
    <source>
        <strain evidence="2 3">Egypt</strain>
    </source>
</reference>
<evidence type="ECO:0000313" key="4">
    <source>
        <dbReference type="WBParaSite" id="ECPE_0000471001-mRNA-1"/>
    </source>
</evidence>